<dbReference type="PANTHER" id="PTHR16305">
    <property type="entry name" value="TESTICULAR SOLUBLE ADENYLYL CYCLASE"/>
    <property type="match status" value="1"/>
</dbReference>
<feature type="domain" description="HTH luxR-type" evidence="3">
    <location>
        <begin position="845"/>
        <end position="910"/>
    </location>
</feature>
<dbReference type="InterPro" id="IPR016032">
    <property type="entry name" value="Sig_transdc_resp-reg_C-effctor"/>
</dbReference>
<dbReference type="Proteomes" id="UP001595960">
    <property type="component" value="Unassembled WGS sequence"/>
</dbReference>
<dbReference type="InterPro" id="IPR036388">
    <property type="entry name" value="WH-like_DNA-bd_sf"/>
</dbReference>
<dbReference type="Pfam" id="PF13191">
    <property type="entry name" value="AAA_16"/>
    <property type="match status" value="1"/>
</dbReference>
<evidence type="ECO:0000313" key="5">
    <source>
        <dbReference type="Proteomes" id="UP001595960"/>
    </source>
</evidence>
<dbReference type="InterPro" id="IPR000792">
    <property type="entry name" value="Tscrpt_reg_LuxR_C"/>
</dbReference>
<dbReference type="SUPFAM" id="SSF46894">
    <property type="entry name" value="C-terminal effector domain of the bipartite response regulators"/>
    <property type="match status" value="1"/>
</dbReference>
<dbReference type="SMART" id="SM00421">
    <property type="entry name" value="HTH_LUXR"/>
    <property type="match status" value="1"/>
</dbReference>
<proteinExistence type="predicted"/>
<comment type="caution">
    <text evidence="4">The sequence shown here is derived from an EMBL/GenBank/DDBJ whole genome shotgun (WGS) entry which is preliminary data.</text>
</comment>
<keyword evidence="1" id="KW-0547">Nucleotide-binding</keyword>
<dbReference type="CDD" id="cd06170">
    <property type="entry name" value="LuxR_C_like"/>
    <property type="match status" value="1"/>
</dbReference>
<gene>
    <name evidence="4" type="ORF">ACFPER_18090</name>
</gene>
<dbReference type="RefSeq" id="WP_204395204.1">
    <property type="nucleotide sequence ID" value="NZ_JAFBBW010000001.1"/>
</dbReference>
<dbReference type="PANTHER" id="PTHR16305:SF35">
    <property type="entry name" value="TRANSCRIPTIONAL ACTIVATOR DOMAIN"/>
    <property type="match status" value="1"/>
</dbReference>
<dbReference type="SUPFAM" id="SSF52540">
    <property type="entry name" value="P-loop containing nucleoside triphosphate hydrolases"/>
    <property type="match status" value="1"/>
</dbReference>
<dbReference type="InterPro" id="IPR041664">
    <property type="entry name" value="AAA_16"/>
</dbReference>
<dbReference type="EMBL" id="JBHSJC010000003">
    <property type="protein sequence ID" value="MFC4830711.1"/>
    <property type="molecule type" value="Genomic_DNA"/>
</dbReference>
<name>A0ABV9R973_9MICO</name>
<dbReference type="Gene3D" id="1.10.10.10">
    <property type="entry name" value="Winged helix-like DNA-binding domain superfamily/Winged helix DNA-binding domain"/>
    <property type="match status" value="1"/>
</dbReference>
<evidence type="ECO:0000259" key="3">
    <source>
        <dbReference type="PROSITE" id="PS50043"/>
    </source>
</evidence>
<organism evidence="4 5">
    <name type="scientific">Agromyces aurantiacus</name>
    <dbReference type="NCBI Taxonomy" id="165814"/>
    <lineage>
        <taxon>Bacteria</taxon>
        <taxon>Bacillati</taxon>
        <taxon>Actinomycetota</taxon>
        <taxon>Actinomycetes</taxon>
        <taxon>Micrococcales</taxon>
        <taxon>Microbacteriaceae</taxon>
        <taxon>Agromyces</taxon>
    </lineage>
</organism>
<evidence type="ECO:0000313" key="4">
    <source>
        <dbReference type="EMBL" id="MFC4830711.1"/>
    </source>
</evidence>
<evidence type="ECO:0000256" key="1">
    <source>
        <dbReference type="ARBA" id="ARBA00022741"/>
    </source>
</evidence>
<keyword evidence="5" id="KW-1185">Reference proteome</keyword>
<dbReference type="PRINTS" id="PR00038">
    <property type="entry name" value="HTHLUXR"/>
</dbReference>
<accession>A0ABV9R973</accession>
<keyword evidence="2" id="KW-0067">ATP-binding</keyword>
<dbReference type="InterPro" id="IPR027417">
    <property type="entry name" value="P-loop_NTPase"/>
</dbReference>
<sequence>MIGRRREVLALERVLDDARAGRGSALVIEGDPGIGKTALLERAMAAAGDFRTTTGLGVQAERELPFAGLQQIVGGLPDHLDRLPEPQERAIRVALGLAEDPAPSPYLVALAVLGLLAESARDQPVLVAVDDVHWLDGSTVQVLGFVARRLESLRVAMLVVKRLGLDVPHLDSTPVLPVPGLGDEEAAALLDSVAARPLDPAVASRILEEARGNPLLIRESARVSAQIEAGAPMRVADASLPVVSRIEGAFANRSADLPERTALVLLLAAADPTGDPRLVARAAARLGASLDDLVPAEAAGLVQVGRRITFEHPLVRSGVYHDAEPERRRQVHAALSEATDRQRDPDRRAWHAALGTFGPSEQVAAALEHAASRAGARGGFLAAAAFHERAAELAESPETRFRCAIAAAGTLELAGDQPRALRILATAHDEAADPESKARIDLVRGRLTLTLERSEAAVAYFLAAADALAASDLRASREAYLEALSAATVAAPGADGAVIRTVAELAGRAPSAPDGERGAIDELLEVMVALALEPPESGIRRLADHLRRVSDADEDPGDRARWLWVAGRLAAIGWDELRWAAFVEEGAAIARSVGALTALAASLTTGVAHAMLSGDGARGRSLADEAVEIWGGIAIPPAPYGSVAVLAWTGSADAEAAFARALAECDDRGEGMGRPLVHWARAMHAVAHGRYAEALPHAEAGARYPLPIVYSTWALVELVEAAARAGESEAAARAFARLRASTGAAGTDWARGVEARAAALLATEPIEAERRFQEALDHLARTGLRAELARGQLLYGEWLRRQRRRADARVQLARALAVFEAMGAEGFAGRVRAELAALGRTPGGDELGSDALSTQEEAVARLAGEGLSNAAIAMRLHLSASTVDYHLRKAFRKLGISSRSRLHLALSERDAAVAREPRPASEVN</sequence>
<evidence type="ECO:0000256" key="2">
    <source>
        <dbReference type="ARBA" id="ARBA00022840"/>
    </source>
</evidence>
<reference evidence="5" key="1">
    <citation type="journal article" date="2019" name="Int. J. Syst. Evol. Microbiol.">
        <title>The Global Catalogue of Microorganisms (GCM) 10K type strain sequencing project: providing services to taxonomists for standard genome sequencing and annotation.</title>
        <authorList>
            <consortium name="The Broad Institute Genomics Platform"/>
            <consortium name="The Broad Institute Genome Sequencing Center for Infectious Disease"/>
            <person name="Wu L."/>
            <person name="Ma J."/>
        </authorList>
    </citation>
    <scope>NUCLEOTIDE SEQUENCE [LARGE SCALE GENOMIC DNA]</scope>
    <source>
        <strain evidence="5">CGMCC 1.12192</strain>
    </source>
</reference>
<protein>
    <submittedName>
        <fullName evidence="4">AAA family ATPase</fullName>
    </submittedName>
</protein>
<dbReference type="PROSITE" id="PS50043">
    <property type="entry name" value="HTH_LUXR_2"/>
    <property type="match status" value="1"/>
</dbReference>
<dbReference type="Pfam" id="PF00196">
    <property type="entry name" value="GerE"/>
    <property type="match status" value="1"/>
</dbReference>